<dbReference type="InterPro" id="IPR024607">
    <property type="entry name" value="Sulfatase_CS"/>
</dbReference>
<dbReference type="InterPro" id="IPR000917">
    <property type="entry name" value="Sulfatase_N"/>
</dbReference>
<evidence type="ECO:0000313" key="6">
    <source>
        <dbReference type="Proteomes" id="UP001186452"/>
    </source>
</evidence>
<proteinExistence type="inferred from homology"/>
<comment type="similarity">
    <text evidence="1">Belongs to the sulfatase family.</text>
</comment>
<keyword evidence="2" id="KW-0479">Metal-binding</keyword>
<evidence type="ECO:0000259" key="4">
    <source>
        <dbReference type="Pfam" id="PF00884"/>
    </source>
</evidence>
<feature type="domain" description="Sulfatase N-terminal" evidence="4">
    <location>
        <begin position="2"/>
        <end position="290"/>
    </location>
</feature>
<comment type="caution">
    <text evidence="5">The sequence shown here is derived from an EMBL/GenBank/DDBJ whole genome shotgun (WGS) entry which is preliminary data.</text>
</comment>
<keyword evidence="6" id="KW-1185">Reference proteome</keyword>
<dbReference type="EMBL" id="JAWJZI010000004">
    <property type="protein sequence ID" value="MDV5170004.1"/>
    <property type="molecule type" value="Genomic_DNA"/>
</dbReference>
<dbReference type="PANTHER" id="PTHR45953">
    <property type="entry name" value="IDURONATE 2-SULFATASE"/>
    <property type="match status" value="1"/>
</dbReference>
<name>A0ABU3ZJ35_9GAMM</name>
<protein>
    <submittedName>
        <fullName evidence="5">Sulfatase</fullName>
    </submittedName>
</protein>
<dbReference type="SUPFAM" id="SSF53649">
    <property type="entry name" value="Alkaline phosphatase-like"/>
    <property type="match status" value="1"/>
</dbReference>
<dbReference type="Proteomes" id="UP001186452">
    <property type="component" value="Unassembled WGS sequence"/>
</dbReference>
<dbReference type="PROSITE" id="PS00523">
    <property type="entry name" value="SULFATASE_1"/>
    <property type="match status" value="1"/>
</dbReference>
<accession>A0ABU3ZJ35</accession>
<dbReference type="Pfam" id="PF00884">
    <property type="entry name" value="Sulfatase"/>
    <property type="match status" value="1"/>
</dbReference>
<dbReference type="RefSeq" id="WP_317522771.1">
    <property type="nucleotide sequence ID" value="NZ_JAWJZI010000004.1"/>
</dbReference>
<dbReference type="CDD" id="cd16027">
    <property type="entry name" value="SGSH"/>
    <property type="match status" value="1"/>
</dbReference>
<evidence type="ECO:0000256" key="2">
    <source>
        <dbReference type="ARBA" id="ARBA00022723"/>
    </source>
</evidence>
<dbReference type="PANTHER" id="PTHR45953:SF1">
    <property type="entry name" value="IDURONATE 2-SULFATASE"/>
    <property type="match status" value="1"/>
</dbReference>
<evidence type="ECO:0000256" key="1">
    <source>
        <dbReference type="ARBA" id="ARBA00008779"/>
    </source>
</evidence>
<evidence type="ECO:0000256" key="3">
    <source>
        <dbReference type="ARBA" id="ARBA00022801"/>
    </source>
</evidence>
<evidence type="ECO:0000313" key="5">
    <source>
        <dbReference type="EMBL" id="MDV5170004.1"/>
    </source>
</evidence>
<organism evidence="5 6">
    <name type="scientific">Photobacterium rosenbergii</name>
    <dbReference type="NCBI Taxonomy" id="294936"/>
    <lineage>
        <taxon>Bacteria</taxon>
        <taxon>Pseudomonadati</taxon>
        <taxon>Pseudomonadota</taxon>
        <taxon>Gammaproteobacteria</taxon>
        <taxon>Vibrionales</taxon>
        <taxon>Vibrionaceae</taxon>
        <taxon>Photobacterium</taxon>
    </lineage>
</organism>
<gene>
    <name evidence="5" type="ORF">R2X38_13460</name>
</gene>
<dbReference type="Gene3D" id="3.40.720.10">
    <property type="entry name" value="Alkaline Phosphatase, subunit A"/>
    <property type="match status" value="1"/>
</dbReference>
<reference evidence="5 6" key="1">
    <citation type="submission" date="2023-10" db="EMBL/GenBank/DDBJ databases">
        <title>Marine bacteria isolated from horseshoe crab.</title>
        <authorList>
            <person name="Cheng T.H."/>
        </authorList>
    </citation>
    <scope>NUCLEOTIDE SEQUENCE [LARGE SCALE GENOMIC DNA]</scope>
    <source>
        <strain evidence="5 6">HSC6</strain>
    </source>
</reference>
<dbReference type="InterPro" id="IPR017850">
    <property type="entry name" value="Alkaline_phosphatase_core_sf"/>
</dbReference>
<keyword evidence="3" id="KW-0378">Hydrolase</keyword>
<sequence length="455" mass="51599">MNIIYIHSHDTGRYVQPYGAPVSTPNIMAFAQDSLLFRNYFTVNPTCSPSRASLLTGSYPAKNGMLGLSQRGFSLKDTRQHLASWLQQNGFRTALSGVQHEAGGFMDAKSPVAKSLGYQTILTDTDNRCLEQWDYRNAKHAADFLRSYDEAAPLFLSVGLFATHREYPELTEQELNTKQYNYLAVPPTMMDTEANRIDTARLHKSLKILDDCVGIVMDGLRQSGKNQDSIIILTTDHGLANPFEKCNLNDAGTRIMLMMKVPGRTHLAGQVSQGMVSQIDIYPTLCELAGLAIPGHVEGVPFTSLLSEEPHSTRDRVYGEVNFHTSYEPIRTVRTERYRFTKYFDLQWPQYNLSNIDASGPKTMLVDAGMSSKAKAMEQLYDLYYDPNEKNNLVGDPEYTQVYQDLKQDLLNWMEQRGDKFYSPQEYQPEWQVNQKACISPSLRSDRDREFATQP</sequence>